<dbReference type="Gene3D" id="3.40.50.9100">
    <property type="entry name" value="Dehydroquinase, class II"/>
    <property type="match status" value="1"/>
</dbReference>
<dbReference type="EMBL" id="CASHTH010001216">
    <property type="protein sequence ID" value="CAI8012783.1"/>
    <property type="molecule type" value="Genomic_DNA"/>
</dbReference>
<dbReference type="AlphaFoldDB" id="A0AA35RLA0"/>
<dbReference type="CDD" id="cd00466">
    <property type="entry name" value="DHQase_II"/>
    <property type="match status" value="1"/>
</dbReference>
<evidence type="ECO:0000256" key="2">
    <source>
        <dbReference type="ARBA" id="ARBA00023239"/>
    </source>
</evidence>
<sequence>MNVDSVNLATREVRVIGKGSKERVALIGESAKDALSAYMSEVRPEVASIDADGALFVNRYGKRLSQRSIQKSIEDALQKLAQELGLEVEFFQSNHEGKIVDFIQGAADGADGLVVNAGALTHYGLSLRDALTDSRLPIVEVHLSNIHARDEFRRHSVIADLAVGQIAGLGWRGYKYALDFLAEHLGGRS</sequence>
<dbReference type="GO" id="GO:0015074">
    <property type="term" value="P:DNA integration"/>
    <property type="evidence" value="ECO:0007669"/>
    <property type="project" value="InterPro"/>
</dbReference>
<dbReference type="GO" id="GO:0006310">
    <property type="term" value="P:DNA recombination"/>
    <property type="evidence" value="ECO:0007669"/>
    <property type="project" value="InterPro"/>
</dbReference>
<reference evidence="4" key="1">
    <citation type="submission" date="2023-03" db="EMBL/GenBank/DDBJ databases">
        <authorList>
            <person name="Steffen K."/>
            <person name="Cardenas P."/>
        </authorList>
    </citation>
    <scope>NUCLEOTIDE SEQUENCE</scope>
</reference>
<evidence type="ECO:0000259" key="3">
    <source>
        <dbReference type="PROSITE" id="PS51898"/>
    </source>
</evidence>
<proteinExistence type="inferred from homology"/>
<dbReference type="GO" id="GO:0019631">
    <property type="term" value="P:quinate catabolic process"/>
    <property type="evidence" value="ECO:0007669"/>
    <property type="project" value="TreeGrafter"/>
</dbReference>
<dbReference type="InterPro" id="IPR002104">
    <property type="entry name" value="Integrase_catalytic"/>
</dbReference>
<keyword evidence="5" id="KW-1185">Reference proteome</keyword>
<dbReference type="SUPFAM" id="SSF52304">
    <property type="entry name" value="Type II 3-dehydroquinate dehydratase"/>
    <property type="match status" value="1"/>
</dbReference>
<evidence type="ECO:0000313" key="5">
    <source>
        <dbReference type="Proteomes" id="UP001174909"/>
    </source>
</evidence>
<gene>
    <name evidence="4" type="ORF">GBAR_LOCUS8170</name>
</gene>
<dbReference type="PROSITE" id="PS51898">
    <property type="entry name" value="TYR_RECOMBINASE"/>
    <property type="match status" value="1"/>
</dbReference>
<dbReference type="GO" id="GO:0003855">
    <property type="term" value="F:3-dehydroquinate dehydratase activity"/>
    <property type="evidence" value="ECO:0007669"/>
    <property type="project" value="UniProtKB-EC"/>
</dbReference>
<dbReference type="Pfam" id="PF01220">
    <property type="entry name" value="DHquinase_II"/>
    <property type="match status" value="1"/>
</dbReference>
<dbReference type="InterPro" id="IPR001874">
    <property type="entry name" value="DHquinase_II"/>
</dbReference>
<dbReference type="Proteomes" id="UP001174909">
    <property type="component" value="Unassembled WGS sequence"/>
</dbReference>
<feature type="domain" description="Tyr recombinase" evidence="3">
    <location>
        <begin position="1"/>
        <end position="136"/>
    </location>
</feature>
<dbReference type="NCBIfam" id="NF003805">
    <property type="entry name" value="PRK05395.1-2"/>
    <property type="match status" value="1"/>
</dbReference>
<dbReference type="InterPro" id="IPR036441">
    <property type="entry name" value="DHquinase_II_sf"/>
</dbReference>
<dbReference type="HAMAP" id="MF_00169">
    <property type="entry name" value="AroQ"/>
    <property type="match status" value="1"/>
</dbReference>
<dbReference type="PANTHER" id="PTHR21272">
    <property type="entry name" value="CATABOLIC 3-DEHYDROQUINASE"/>
    <property type="match status" value="1"/>
</dbReference>
<accession>A0AA35RLA0</accession>
<dbReference type="InterPro" id="IPR011010">
    <property type="entry name" value="DNA_brk_join_enz"/>
</dbReference>
<evidence type="ECO:0000313" key="4">
    <source>
        <dbReference type="EMBL" id="CAI8012783.1"/>
    </source>
</evidence>
<dbReference type="NCBIfam" id="NF003807">
    <property type="entry name" value="PRK05395.1-4"/>
    <property type="match status" value="1"/>
</dbReference>
<comment type="caution">
    <text evidence="4">The sequence shown here is derived from an EMBL/GenBank/DDBJ whole genome shotgun (WGS) entry which is preliminary data.</text>
</comment>
<dbReference type="EC" id="4.2.1.10" evidence="1"/>
<dbReference type="GO" id="GO:0003677">
    <property type="term" value="F:DNA binding"/>
    <property type="evidence" value="ECO:0007669"/>
    <property type="project" value="InterPro"/>
</dbReference>
<dbReference type="PANTHER" id="PTHR21272:SF3">
    <property type="entry name" value="CATABOLIC 3-DEHYDROQUINASE"/>
    <property type="match status" value="1"/>
</dbReference>
<organism evidence="4 5">
    <name type="scientific">Geodia barretti</name>
    <name type="common">Barrett's horny sponge</name>
    <dbReference type="NCBI Taxonomy" id="519541"/>
    <lineage>
        <taxon>Eukaryota</taxon>
        <taxon>Metazoa</taxon>
        <taxon>Porifera</taxon>
        <taxon>Demospongiae</taxon>
        <taxon>Heteroscleromorpha</taxon>
        <taxon>Tetractinellida</taxon>
        <taxon>Astrophorina</taxon>
        <taxon>Geodiidae</taxon>
        <taxon>Geodia</taxon>
    </lineage>
</organism>
<evidence type="ECO:0000256" key="1">
    <source>
        <dbReference type="ARBA" id="ARBA00012060"/>
    </source>
</evidence>
<name>A0AA35RLA0_GEOBA</name>
<keyword evidence="2" id="KW-0456">Lyase</keyword>
<dbReference type="SUPFAM" id="SSF56349">
    <property type="entry name" value="DNA breaking-rejoining enzymes"/>
    <property type="match status" value="1"/>
</dbReference>
<protein>
    <recommendedName>
        <fullName evidence="1">3-dehydroquinate dehydratase</fullName>
        <ecNumber evidence="1">4.2.1.10</ecNumber>
    </recommendedName>
</protein>